<dbReference type="SUPFAM" id="SSF56349">
    <property type="entry name" value="DNA breaking-rejoining enzymes"/>
    <property type="match status" value="1"/>
</dbReference>
<reference evidence="8 9" key="1">
    <citation type="submission" date="2017-08" db="EMBL/GenBank/DDBJ databases">
        <title>Pusillimonas indicus sp. nov., a member of the family Alcaligenaceae isolated from surface seawater.</title>
        <authorList>
            <person name="Li J."/>
        </authorList>
    </citation>
    <scope>NUCLEOTIDE SEQUENCE [LARGE SCALE GENOMIC DNA]</scope>
    <source>
        <strain evidence="8 9">L52-1-41</strain>
    </source>
</reference>
<evidence type="ECO:0000256" key="4">
    <source>
        <dbReference type="ARBA" id="ARBA00023172"/>
    </source>
</evidence>
<feature type="domain" description="Core-binding (CB)" evidence="7">
    <location>
        <begin position="348"/>
        <end position="480"/>
    </location>
</feature>
<dbReference type="InterPro" id="IPR011010">
    <property type="entry name" value="DNA_brk_join_enz"/>
</dbReference>
<dbReference type="RefSeq" id="WP_119516052.1">
    <property type="nucleotide sequence ID" value="NZ_NQYH01000005.1"/>
</dbReference>
<dbReference type="GO" id="GO:0003677">
    <property type="term" value="F:DNA binding"/>
    <property type="evidence" value="ECO:0007669"/>
    <property type="project" value="UniProtKB-UniRule"/>
</dbReference>
<proteinExistence type="inferred from homology"/>
<dbReference type="InterPro" id="IPR050090">
    <property type="entry name" value="Tyrosine_recombinase_XerCD"/>
</dbReference>
<sequence>MPAIQNLIPTRYIGLHHIALFRAFFEESLNLADIADRYLETGRDLVAARRTLIMVQDALIAAGMRRDYDLDKLALLRVPDAVVRGLRDFAALAEQDETSEQAQPEHPSFEDFVLAYDPDGFFSQEEQLEHYYDHYPSALKTDIIRYGAAKPDPTHTALTYLDDRPDGDLSPSEQLKQALGLRQDNESQSRHLKRLEARIRTINELEPVAAAEPALDDLVYGWFDPRVARRLSHAGLETLGHIIDCANHNGYRWFTHVPKLGELTSVRIIQWLKANESNLMCEIQPWALTPRQQLTSTLPALKDQGLQTANPAKTENIAPLERFSVPQMLDGSNGTNRYPQSRNRLRAINDYEAIYTWLDRYRQSPNTYASYRKEAERLLLWAIKGKGKPLSSIDVEDATEYVQFLFDPQPASLWVANKRYPRFHPEWRPFVNKNHLIDRPTSSAANLTTDLLQAEPTGSMTRDSIKLSLTIVNNMFNWLVSQLYLETNPFAALPNFRSNRQIKAHRSFSQRQWELITSYIQELDATQPLANRLIFTLRFGFGTGLRLNEIVKITTSDFTIGDLGPDLLDVWFLNVKGKGQKERQIPLPRSLVKEVRRYLVACSLPDDPRLAPANTPLFASPRDPDKPIFHSVLYRQVKDFFNEIATDIQTEEPALAKYFRGASTHWLRHTHGTLAVQNGVSLPTVMQSLGHASLKTTSIYVRAQDEQRLKEMEKFLGGE</sequence>
<evidence type="ECO:0000256" key="5">
    <source>
        <dbReference type="PROSITE-ProRule" id="PRU01248"/>
    </source>
</evidence>
<protein>
    <recommendedName>
        <fullName evidence="10">Integrase</fullName>
    </recommendedName>
</protein>
<dbReference type="CDD" id="cd00397">
    <property type="entry name" value="DNA_BRE_C"/>
    <property type="match status" value="1"/>
</dbReference>
<comment type="similarity">
    <text evidence="1">Belongs to the 'phage' integrase family.</text>
</comment>
<evidence type="ECO:0000256" key="2">
    <source>
        <dbReference type="ARBA" id="ARBA00022908"/>
    </source>
</evidence>
<dbReference type="OrthoDB" id="8610787at2"/>
<dbReference type="PANTHER" id="PTHR30349">
    <property type="entry name" value="PHAGE INTEGRASE-RELATED"/>
    <property type="match status" value="1"/>
</dbReference>
<dbReference type="InterPro" id="IPR002104">
    <property type="entry name" value="Integrase_catalytic"/>
</dbReference>
<feature type="domain" description="Tyr recombinase" evidence="6">
    <location>
        <begin position="503"/>
        <end position="714"/>
    </location>
</feature>
<dbReference type="EMBL" id="NQYH01000005">
    <property type="protein sequence ID" value="RIY41051.1"/>
    <property type="molecule type" value="Genomic_DNA"/>
</dbReference>
<dbReference type="PROSITE" id="PS51900">
    <property type="entry name" value="CB"/>
    <property type="match status" value="1"/>
</dbReference>
<evidence type="ECO:0000313" key="9">
    <source>
        <dbReference type="Proteomes" id="UP000266206"/>
    </source>
</evidence>
<dbReference type="PROSITE" id="PS51898">
    <property type="entry name" value="TYR_RECOMBINASE"/>
    <property type="match status" value="1"/>
</dbReference>
<dbReference type="InterPro" id="IPR010998">
    <property type="entry name" value="Integrase_recombinase_N"/>
</dbReference>
<comment type="caution">
    <text evidence="8">The sequence shown here is derived from an EMBL/GenBank/DDBJ whole genome shotgun (WGS) entry which is preliminary data.</text>
</comment>
<dbReference type="InterPro" id="IPR044068">
    <property type="entry name" value="CB"/>
</dbReference>
<evidence type="ECO:0000256" key="3">
    <source>
        <dbReference type="ARBA" id="ARBA00023125"/>
    </source>
</evidence>
<name>A0A3A1YU54_9BURK</name>
<dbReference type="Pfam" id="PF00589">
    <property type="entry name" value="Phage_integrase"/>
    <property type="match status" value="1"/>
</dbReference>
<gene>
    <name evidence="8" type="ORF">CJP73_07845</name>
</gene>
<dbReference type="GO" id="GO:0006310">
    <property type="term" value="P:DNA recombination"/>
    <property type="evidence" value="ECO:0007669"/>
    <property type="project" value="UniProtKB-KW"/>
</dbReference>
<dbReference type="AlphaFoldDB" id="A0A3A1YU54"/>
<keyword evidence="2" id="KW-0229">DNA integration</keyword>
<dbReference type="Proteomes" id="UP000266206">
    <property type="component" value="Unassembled WGS sequence"/>
</dbReference>
<keyword evidence="3 5" id="KW-0238">DNA-binding</keyword>
<dbReference type="Gene3D" id="1.10.443.10">
    <property type="entry name" value="Intergrase catalytic core"/>
    <property type="match status" value="1"/>
</dbReference>
<keyword evidence="4" id="KW-0233">DNA recombination</keyword>
<dbReference type="GO" id="GO:0015074">
    <property type="term" value="P:DNA integration"/>
    <property type="evidence" value="ECO:0007669"/>
    <property type="project" value="UniProtKB-KW"/>
</dbReference>
<evidence type="ECO:0000259" key="6">
    <source>
        <dbReference type="PROSITE" id="PS51898"/>
    </source>
</evidence>
<dbReference type="PANTHER" id="PTHR30349:SF41">
    <property type="entry name" value="INTEGRASE_RECOMBINASE PROTEIN MJ0367-RELATED"/>
    <property type="match status" value="1"/>
</dbReference>
<dbReference type="Pfam" id="PF12482">
    <property type="entry name" value="DUF3701"/>
    <property type="match status" value="1"/>
</dbReference>
<dbReference type="InterPro" id="IPR022169">
    <property type="entry name" value="DUF3701"/>
</dbReference>
<organism evidence="8 9">
    <name type="scientific">Neopusillimonas maritima</name>
    <dbReference type="NCBI Taxonomy" id="2026239"/>
    <lineage>
        <taxon>Bacteria</taxon>
        <taxon>Pseudomonadati</taxon>
        <taxon>Pseudomonadota</taxon>
        <taxon>Betaproteobacteria</taxon>
        <taxon>Burkholderiales</taxon>
        <taxon>Alcaligenaceae</taxon>
        <taxon>Neopusillimonas</taxon>
    </lineage>
</organism>
<accession>A0A3A1YU54</accession>
<evidence type="ECO:0008006" key="10">
    <source>
        <dbReference type="Google" id="ProtNLM"/>
    </source>
</evidence>
<dbReference type="Gene3D" id="1.10.150.130">
    <property type="match status" value="1"/>
</dbReference>
<evidence type="ECO:0000256" key="1">
    <source>
        <dbReference type="ARBA" id="ARBA00008857"/>
    </source>
</evidence>
<evidence type="ECO:0000259" key="7">
    <source>
        <dbReference type="PROSITE" id="PS51900"/>
    </source>
</evidence>
<evidence type="ECO:0000313" key="8">
    <source>
        <dbReference type="EMBL" id="RIY41051.1"/>
    </source>
</evidence>
<dbReference type="InterPro" id="IPR013762">
    <property type="entry name" value="Integrase-like_cat_sf"/>
</dbReference>